<keyword evidence="3 5" id="KW-0949">S-adenosyl-L-methionine</keyword>
<evidence type="ECO:0000256" key="3">
    <source>
        <dbReference type="ARBA" id="ARBA00022691"/>
    </source>
</evidence>
<dbReference type="PRINTS" id="PR02008">
    <property type="entry name" value="RCMTFAMILY"/>
</dbReference>
<dbReference type="Gene3D" id="3.30.70.1170">
    <property type="entry name" value="Sun protein, domain 3"/>
    <property type="match status" value="1"/>
</dbReference>
<evidence type="ECO:0000259" key="6">
    <source>
        <dbReference type="PROSITE" id="PS51686"/>
    </source>
</evidence>
<feature type="binding site" evidence="5">
    <location>
        <position position="270"/>
    </location>
    <ligand>
        <name>S-adenosyl-L-methionine</name>
        <dbReference type="ChEBI" id="CHEBI:59789"/>
    </ligand>
</feature>
<dbReference type="InterPro" id="IPR001678">
    <property type="entry name" value="MeTrfase_RsmB-F_NOP2_dom"/>
</dbReference>
<proteinExistence type="inferred from homology"/>
<dbReference type="GO" id="GO:0008173">
    <property type="term" value="F:RNA methyltransferase activity"/>
    <property type="evidence" value="ECO:0007669"/>
    <property type="project" value="InterPro"/>
</dbReference>
<dbReference type="CDD" id="cd02440">
    <property type="entry name" value="AdoMet_MTases"/>
    <property type="match status" value="1"/>
</dbReference>
<evidence type="ECO:0000313" key="8">
    <source>
        <dbReference type="Proteomes" id="UP000054301"/>
    </source>
</evidence>
<dbReference type="PANTHER" id="PTHR22807">
    <property type="entry name" value="NOP2 YEAST -RELATED NOL1/NOP2/FMU SUN DOMAIN-CONTAINING"/>
    <property type="match status" value="1"/>
</dbReference>
<evidence type="ECO:0000256" key="5">
    <source>
        <dbReference type="PROSITE-ProRule" id="PRU01023"/>
    </source>
</evidence>
<dbReference type="InterPro" id="IPR049560">
    <property type="entry name" value="MeTrfase_RsmB-F_NOP2_cat"/>
</dbReference>
<dbReference type="InterPro" id="IPR023267">
    <property type="entry name" value="RCMT"/>
</dbReference>
<dbReference type="PROSITE" id="PS51686">
    <property type="entry name" value="SAM_MT_RSMB_NOP"/>
    <property type="match status" value="1"/>
</dbReference>
<evidence type="ECO:0000256" key="1">
    <source>
        <dbReference type="ARBA" id="ARBA00022603"/>
    </source>
</evidence>
<comment type="similarity">
    <text evidence="5">Belongs to the class I-like SAM-binding methyltransferase superfamily. RsmB/NOP family.</text>
</comment>
<comment type="caution">
    <text evidence="5">Lacks conserved residue(s) required for the propagation of feature annotation.</text>
</comment>
<gene>
    <name evidence="7" type="ORF">cpL1_0341</name>
</gene>
<feature type="binding site" evidence="5">
    <location>
        <position position="229"/>
    </location>
    <ligand>
        <name>S-adenosyl-L-methionine</name>
        <dbReference type="ChEBI" id="CHEBI:59789"/>
    </ligand>
</feature>
<dbReference type="RefSeq" id="WP_021757049.1">
    <property type="nucleotide sequence ID" value="NZ_CP080401.1"/>
</dbReference>
<dbReference type="AlphaFoldDB" id="A0AA40U682"/>
<protein>
    <submittedName>
        <fullName evidence="7">NOL1/NOP2/sun family protein</fullName>
    </submittedName>
</protein>
<comment type="caution">
    <text evidence="7">The sequence shown here is derived from an EMBL/GenBank/DDBJ whole genome shotgun (WGS) entry which is preliminary data.</text>
</comment>
<evidence type="ECO:0000313" key="7">
    <source>
        <dbReference type="EMBL" id="KTF29130.1"/>
    </source>
</evidence>
<dbReference type="SUPFAM" id="SSF53335">
    <property type="entry name" value="S-adenosyl-L-methionine-dependent methyltransferases"/>
    <property type="match status" value="1"/>
</dbReference>
<evidence type="ECO:0000256" key="2">
    <source>
        <dbReference type="ARBA" id="ARBA00022679"/>
    </source>
</evidence>
<dbReference type="GO" id="GO:0001510">
    <property type="term" value="P:RNA methylation"/>
    <property type="evidence" value="ECO:0007669"/>
    <property type="project" value="InterPro"/>
</dbReference>
<dbReference type="EMBL" id="LFRH01000001">
    <property type="protein sequence ID" value="KTF29130.1"/>
    <property type="molecule type" value="Genomic_DNA"/>
</dbReference>
<dbReference type="Gene3D" id="3.40.50.150">
    <property type="entry name" value="Vaccinia Virus protein VP39"/>
    <property type="match status" value="1"/>
</dbReference>
<dbReference type="InterPro" id="IPR029063">
    <property type="entry name" value="SAM-dependent_MTases_sf"/>
</dbReference>
<dbReference type="Proteomes" id="UP000054301">
    <property type="component" value="Unassembled WGS sequence"/>
</dbReference>
<accession>A0AA40U682</accession>
<reference evidence="7 8" key="1">
    <citation type="submission" date="2015-06" db="EMBL/GenBank/DDBJ databases">
        <title>More than comparative genomics: Whole genome sequencing reveals elusive C. pecorum plasmid and re-evaluates genetic differences and phylogenetic relationships between C. pecorum from pig, cattle, sheep and koala hosts.</title>
        <authorList>
            <person name="Jelocnik M."/>
            <person name="Bachmann N.L."/>
            <person name="Kaltenboeck B."/>
            <person name="Waugh C."/>
            <person name="Woolford L."/>
            <person name="Speight N."/>
            <person name="Gillett A."/>
            <person name="Higgins D."/>
            <person name="Flanagan C."/>
            <person name="Myers G."/>
            <person name="Timms P."/>
            <person name="Polkinghorne A."/>
        </authorList>
    </citation>
    <scope>NUCLEOTIDE SEQUENCE [LARGE SCALE GENOMIC DNA]</scope>
    <source>
        <strain evidence="7 8">L1</strain>
    </source>
</reference>
<evidence type="ECO:0000256" key="4">
    <source>
        <dbReference type="ARBA" id="ARBA00022884"/>
    </source>
</evidence>
<sequence>MVSFRHHHAYQLLQQLYTSPISEADRVAFYCQQHRALGAKDRKWLRNIVFLTMRHRRLLEFLIFRSGEKPSPQSLVAKIEEGVLEDLEAYQEIPWPVRYSISDDLARILVRDFGELEAQRLARVWLTEAPITVRVNTQKTSVGELQKILGYPSSPGELVPEALHFDQRYPLQSTPAFKQGLFELQDEHSQYLALGIPMAKTECVLDFCAGAGGKSLIFAQKAKHVVLHDSRRKVLQKAKSRLLRAGARNFSLQLAQENLRQESFATVVVDAPCSGCGIFRRHPEKKWQFSERLLKNYCRVQREILACAAQYVRRHGRLVYLTCSILKAENEHQCAYMRSLGWKEEKRISLRLEVGKGDGFFAAYFRKSAS</sequence>
<dbReference type="GO" id="GO:0003723">
    <property type="term" value="F:RNA binding"/>
    <property type="evidence" value="ECO:0007669"/>
    <property type="project" value="UniProtKB-UniRule"/>
</dbReference>
<name>A0AA40U682_9CHLA</name>
<feature type="active site" description="Nucleophile" evidence="5">
    <location>
        <position position="323"/>
    </location>
</feature>
<keyword evidence="4 5" id="KW-0694">RNA-binding</keyword>
<feature type="domain" description="SAM-dependent MTase RsmB/NOP-type" evidence="6">
    <location>
        <begin position="110"/>
        <end position="370"/>
    </location>
</feature>
<dbReference type="PANTHER" id="PTHR22807:SF53">
    <property type="entry name" value="RIBOSOMAL RNA SMALL SUBUNIT METHYLTRANSFERASE B-RELATED"/>
    <property type="match status" value="1"/>
</dbReference>
<organism evidence="7 8">
    <name type="scientific">Chlamydia pecorum</name>
    <dbReference type="NCBI Taxonomy" id="85991"/>
    <lineage>
        <taxon>Bacteria</taxon>
        <taxon>Pseudomonadati</taxon>
        <taxon>Chlamydiota</taxon>
        <taxon>Chlamydiia</taxon>
        <taxon>Chlamydiales</taxon>
        <taxon>Chlamydiaceae</taxon>
        <taxon>Chlamydia/Chlamydophila group</taxon>
        <taxon>Chlamydia</taxon>
    </lineage>
</organism>
<keyword evidence="2 5" id="KW-0808">Transferase</keyword>
<dbReference type="GeneID" id="99718409"/>
<keyword evidence="1 5" id="KW-0489">Methyltransferase</keyword>
<dbReference type="Pfam" id="PF01189">
    <property type="entry name" value="Methyltr_RsmB-F"/>
    <property type="match status" value="1"/>
</dbReference>